<dbReference type="EMBL" id="CP136894">
    <property type="protein sequence ID" value="WOL06637.1"/>
    <property type="molecule type" value="Genomic_DNA"/>
</dbReference>
<dbReference type="Proteomes" id="UP001327560">
    <property type="component" value="Chromosome 5"/>
</dbReference>
<proteinExistence type="predicted"/>
<evidence type="ECO:0000313" key="3">
    <source>
        <dbReference type="Proteomes" id="UP001327560"/>
    </source>
</evidence>
<reference evidence="2 3" key="1">
    <citation type="submission" date="2023-10" db="EMBL/GenBank/DDBJ databases">
        <title>Chromosome-scale genome assembly provides insights into flower coloration mechanisms of Canna indica.</title>
        <authorList>
            <person name="Li C."/>
        </authorList>
    </citation>
    <scope>NUCLEOTIDE SEQUENCE [LARGE SCALE GENOMIC DNA]</scope>
    <source>
        <tissue evidence="2">Flower</tissue>
    </source>
</reference>
<dbReference type="Pfam" id="PF05910">
    <property type="entry name" value="DUF868"/>
    <property type="match status" value="1"/>
</dbReference>
<organism evidence="2 3">
    <name type="scientific">Canna indica</name>
    <name type="common">Indian-shot</name>
    <dbReference type="NCBI Taxonomy" id="4628"/>
    <lineage>
        <taxon>Eukaryota</taxon>
        <taxon>Viridiplantae</taxon>
        <taxon>Streptophyta</taxon>
        <taxon>Embryophyta</taxon>
        <taxon>Tracheophyta</taxon>
        <taxon>Spermatophyta</taxon>
        <taxon>Magnoliopsida</taxon>
        <taxon>Liliopsida</taxon>
        <taxon>Zingiberales</taxon>
        <taxon>Cannaceae</taxon>
        <taxon>Canna</taxon>
    </lineage>
</organism>
<protein>
    <submittedName>
        <fullName evidence="2">Uncharacterized protein</fullName>
    </submittedName>
</protein>
<keyword evidence="3" id="KW-1185">Reference proteome</keyword>
<dbReference type="AlphaFoldDB" id="A0AAQ3KE02"/>
<sequence length="169" mass="19340">MLLRRRGCGAIAIDDSRAKPDNLDIRDTPRPGCAHLVVHRSRPLPSRRLPPYADDDDEEEEKELLLFRIRSWLLWKRWGTRRFHLKDRGRHRCVDFAWDLTHARFPPGGGPEPASGFYRCVGSVEIFGGARGLNSMDAESRSRRTFTTGSSSPRTKWPPAPPRAARRLN</sequence>
<feature type="compositionally biased region" description="Low complexity" evidence="1">
    <location>
        <begin position="145"/>
        <end position="155"/>
    </location>
</feature>
<gene>
    <name evidence="2" type="ORF">Cni_G15371</name>
</gene>
<feature type="region of interest" description="Disordered" evidence="1">
    <location>
        <begin position="136"/>
        <end position="169"/>
    </location>
</feature>
<evidence type="ECO:0000313" key="2">
    <source>
        <dbReference type="EMBL" id="WOL06637.1"/>
    </source>
</evidence>
<name>A0AAQ3KE02_9LILI</name>
<evidence type="ECO:0000256" key="1">
    <source>
        <dbReference type="SAM" id="MobiDB-lite"/>
    </source>
</evidence>
<dbReference type="InterPro" id="IPR008586">
    <property type="entry name" value="DUF868_pln"/>
</dbReference>
<accession>A0AAQ3KE02</accession>